<accession>A0ABW4PEY1</accession>
<evidence type="ECO:0000313" key="3">
    <source>
        <dbReference type="Proteomes" id="UP001597365"/>
    </source>
</evidence>
<dbReference type="SUPFAM" id="SSF52540">
    <property type="entry name" value="P-loop containing nucleoside triphosphate hydrolases"/>
    <property type="match status" value="1"/>
</dbReference>
<sequence length="701" mass="76056">MERGRRNLADRLRGARETTFVGRSEELAAFHEALGGRPGAAAVLYVHGPGGVGKSALLRRFADESRDAGRTVVEVDGRLIDPSPDGFAAGAAPALTDDRPVLLVDTFEHCQGLEDWLRDRFLPRLPERAVAVIAGREPPSPLWAADLAWNEALRVIGLGPLATAEAEALLERRGVGPSQRPAVLAFAGGHPLALSLAAAVAVDGAGGASDWAPTPDVLSPLLSRIVGEVPSPVHRLALEVAAHTMTTTESLLRAVVGEERAGEMFAWLRELPFADRSRHGLFLHDLVRDAVDADLRWRDPQGYAGMHHRVGAHLLEQARTADDADAVVALRALAYLNRYGPTPSCFSAVEREGDAYEDALRPGDGATVLAMAAAAEGEGSAAAAGFWLERQPEAFRVYRSTHTGEAVAFMTRLRLTGRRGDECAADPVVAAAWEHAERENPPPPGGHLMMFRFMAHPAVRREASSAMHLMQLRMCADWIRSDPPAWSFVATPRPGLWGTLLEHLGHHPAAEASSGDGRTCALFACDWRTTPVETWFDRSRLWTLTGDRGPADRAGDAGRALARADFDNAVRSALRDWHRPDALEANPLLRTRMVADRAGAAAQGGRERPAHAADVLRELLTDAVDALREDPRQAKFHRVVATTYFHRVPSQMAAAERLRLPFSTYRRHLRRGVERVCALLWRREAGAPLGPVRADGADPAA</sequence>
<dbReference type="Pfam" id="PF13191">
    <property type="entry name" value="AAA_16"/>
    <property type="match status" value="1"/>
</dbReference>
<evidence type="ECO:0000313" key="2">
    <source>
        <dbReference type="EMBL" id="MFD1829273.1"/>
    </source>
</evidence>
<dbReference type="Proteomes" id="UP001597365">
    <property type="component" value="Unassembled WGS sequence"/>
</dbReference>
<gene>
    <name evidence="2" type="ORF">ACFSJS_06305</name>
</gene>
<dbReference type="InterPro" id="IPR041664">
    <property type="entry name" value="AAA_16"/>
</dbReference>
<keyword evidence="3" id="KW-1185">Reference proteome</keyword>
<dbReference type="RefSeq" id="WP_380897660.1">
    <property type="nucleotide sequence ID" value="NZ_JBHUFU010000003.1"/>
</dbReference>
<feature type="domain" description="Orc1-like AAA ATPase" evidence="1">
    <location>
        <begin position="19"/>
        <end position="75"/>
    </location>
</feature>
<evidence type="ECO:0000259" key="1">
    <source>
        <dbReference type="Pfam" id="PF13191"/>
    </source>
</evidence>
<name>A0ABW4PEY1_9ACTN</name>
<protein>
    <submittedName>
        <fullName evidence="2">AAA family ATPase</fullName>
    </submittedName>
</protein>
<dbReference type="EMBL" id="JBHUFU010000003">
    <property type="protein sequence ID" value="MFD1829273.1"/>
    <property type="molecule type" value="Genomic_DNA"/>
</dbReference>
<reference evidence="3" key="1">
    <citation type="journal article" date="2019" name="Int. J. Syst. Evol. Microbiol.">
        <title>The Global Catalogue of Microorganisms (GCM) 10K type strain sequencing project: providing services to taxonomists for standard genome sequencing and annotation.</title>
        <authorList>
            <consortium name="The Broad Institute Genomics Platform"/>
            <consortium name="The Broad Institute Genome Sequencing Center for Infectious Disease"/>
            <person name="Wu L."/>
            <person name="Ma J."/>
        </authorList>
    </citation>
    <scope>NUCLEOTIDE SEQUENCE [LARGE SCALE GENOMIC DNA]</scope>
    <source>
        <strain evidence="3">CGMCC 4.7455</strain>
    </source>
</reference>
<proteinExistence type="predicted"/>
<dbReference type="Gene3D" id="3.40.50.300">
    <property type="entry name" value="P-loop containing nucleotide triphosphate hydrolases"/>
    <property type="match status" value="1"/>
</dbReference>
<dbReference type="InterPro" id="IPR027417">
    <property type="entry name" value="P-loop_NTPase"/>
</dbReference>
<organism evidence="2 3">
    <name type="scientific">Streptomyces desertarenae</name>
    <dbReference type="NCBI Taxonomy" id="2666184"/>
    <lineage>
        <taxon>Bacteria</taxon>
        <taxon>Bacillati</taxon>
        <taxon>Actinomycetota</taxon>
        <taxon>Actinomycetes</taxon>
        <taxon>Kitasatosporales</taxon>
        <taxon>Streptomycetaceae</taxon>
        <taxon>Streptomyces</taxon>
    </lineage>
</organism>
<comment type="caution">
    <text evidence="2">The sequence shown here is derived from an EMBL/GenBank/DDBJ whole genome shotgun (WGS) entry which is preliminary data.</text>
</comment>